<evidence type="ECO:0000256" key="1">
    <source>
        <dbReference type="SAM" id="Phobius"/>
    </source>
</evidence>
<accession>A0A0A9H1P3</accession>
<name>A0A0A9H1P3_ARUDO</name>
<feature type="transmembrane region" description="Helical" evidence="1">
    <location>
        <begin position="54"/>
        <end position="79"/>
    </location>
</feature>
<keyword evidence="1" id="KW-0472">Membrane</keyword>
<protein>
    <submittedName>
        <fullName evidence="2">Uncharacterized protein</fullName>
    </submittedName>
</protein>
<keyword evidence="1" id="KW-0812">Transmembrane</keyword>
<evidence type="ECO:0000313" key="2">
    <source>
        <dbReference type="EMBL" id="JAE29719.1"/>
    </source>
</evidence>
<dbReference type="AlphaFoldDB" id="A0A0A9H1P3"/>
<reference evidence="2" key="1">
    <citation type="submission" date="2014-09" db="EMBL/GenBank/DDBJ databases">
        <authorList>
            <person name="Magalhaes I.L.F."/>
            <person name="Oliveira U."/>
            <person name="Santos F.R."/>
            <person name="Vidigal T.H.D.A."/>
            <person name="Brescovit A.D."/>
            <person name="Santos A.J."/>
        </authorList>
    </citation>
    <scope>NUCLEOTIDE SEQUENCE</scope>
    <source>
        <tissue evidence="2">Shoot tissue taken approximately 20 cm above the soil surface</tissue>
    </source>
</reference>
<organism evidence="2">
    <name type="scientific">Arundo donax</name>
    <name type="common">Giant reed</name>
    <name type="synonym">Donax arundinaceus</name>
    <dbReference type="NCBI Taxonomy" id="35708"/>
    <lineage>
        <taxon>Eukaryota</taxon>
        <taxon>Viridiplantae</taxon>
        <taxon>Streptophyta</taxon>
        <taxon>Embryophyta</taxon>
        <taxon>Tracheophyta</taxon>
        <taxon>Spermatophyta</taxon>
        <taxon>Magnoliopsida</taxon>
        <taxon>Liliopsida</taxon>
        <taxon>Poales</taxon>
        <taxon>Poaceae</taxon>
        <taxon>PACMAD clade</taxon>
        <taxon>Arundinoideae</taxon>
        <taxon>Arundineae</taxon>
        <taxon>Arundo</taxon>
    </lineage>
</organism>
<sequence length="81" mass="9146">MAFDPTTKGRWREVRSLCAVSSLGSNGSQQSVVCLMWSSTQLRLSSSPALFHLLYMYVSVFIWFCHNFICVVMIPWLGLGP</sequence>
<keyword evidence="1" id="KW-1133">Transmembrane helix</keyword>
<reference evidence="2" key="2">
    <citation type="journal article" date="2015" name="Data Brief">
        <title>Shoot transcriptome of the giant reed, Arundo donax.</title>
        <authorList>
            <person name="Barrero R.A."/>
            <person name="Guerrero F.D."/>
            <person name="Moolhuijzen P."/>
            <person name="Goolsby J.A."/>
            <person name="Tidwell J."/>
            <person name="Bellgard S.E."/>
            <person name="Bellgard M.I."/>
        </authorList>
    </citation>
    <scope>NUCLEOTIDE SEQUENCE</scope>
    <source>
        <tissue evidence="2">Shoot tissue taken approximately 20 cm above the soil surface</tissue>
    </source>
</reference>
<dbReference type="EMBL" id="GBRH01168177">
    <property type="protein sequence ID" value="JAE29719.1"/>
    <property type="molecule type" value="Transcribed_RNA"/>
</dbReference>
<proteinExistence type="predicted"/>